<dbReference type="SMART" id="SM00249">
    <property type="entry name" value="PHD"/>
    <property type="match status" value="2"/>
</dbReference>
<evidence type="ECO:0000256" key="9">
    <source>
        <dbReference type="PROSITE-ProRule" id="PRU00146"/>
    </source>
</evidence>
<name>A0A1W0X9S4_HYPEX</name>
<dbReference type="Pfam" id="PF13832">
    <property type="entry name" value="zf-HC5HC2H_2"/>
    <property type="match status" value="1"/>
</dbReference>
<feature type="region of interest" description="Disordered" evidence="10">
    <location>
        <begin position="1067"/>
        <end position="1100"/>
    </location>
</feature>
<keyword evidence="2" id="KW-0479">Metal-binding</keyword>
<feature type="region of interest" description="Disordered" evidence="10">
    <location>
        <begin position="892"/>
        <end position="930"/>
    </location>
</feature>
<dbReference type="Gene3D" id="1.20.920.10">
    <property type="entry name" value="Bromodomain-like"/>
    <property type="match status" value="1"/>
</dbReference>
<dbReference type="FunFam" id="3.30.40.10:FF:000008">
    <property type="entry name" value="Bromodomain containing 1, isoform CRA_a"/>
    <property type="match status" value="1"/>
</dbReference>
<feature type="region of interest" description="Disordered" evidence="10">
    <location>
        <begin position="145"/>
        <end position="171"/>
    </location>
</feature>
<dbReference type="InterPro" id="IPR034732">
    <property type="entry name" value="EPHD"/>
</dbReference>
<accession>A0A1W0X9S4</accession>
<dbReference type="Gene3D" id="2.30.30.140">
    <property type="match status" value="1"/>
</dbReference>
<dbReference type="Gene3D" id="3.30.40.10">
    <property type="entry name" value="Zinc/RING finger domain, C3HC4 (zinc finger)"/>
    <property type="match status" value="2"/>
</dbReference>
<dbReference type="EMBL" id="MTYJ01000007">
    <property type="protein sequence ID" value="OQV24277.1"/>
    <property type="molecule type" value="Genomic_DNA"/>
</dbReference>
<reference evidence="15" key="1">
    <citation type="submission" date="2017-01" db="EMBL/GenBank/DDBJ databases">
        <title>Comparative genomics of anhydrobiosis in the tardigrade Hypsibius dujardini.</title>
        <authorList>
            <person name="Yoshida Y."/>
            <person name="Koutsovoulos G."/>
            <person name="Laetsch D."/>
            <person name="Stevens L."/>
            <person name="Kumar S."/>
            <person name="Horikawa D."/>
            <person name="Ishino K."/>
            <person name="Komine S."/>
            <person name="Tomita M."/>
            <person name="Blaxter M."/>
            <person name="Arakawa K."/>
        </authorList>
    </citation>
    <scope>NUCLEOTIDE SEQUENCE [LARGE SCALE GENOMIC DNA]</scope>
    <source>
        <strain evidence="15">Z151</strain>
    </source>
</reference>
<dbReference type="PROSITE" id="PS51805">
    <property type="entry name" value="EPHD"/>
    <property type="match status" value="1"/>
</dbReference>
<dbReference type="FunFam" id="3.30.40.10:FF:000007">
    <property type="entry name" value="Bromodomain containing 1, isoform CRA_b"/>
    <property type="match status" value="1"/>
</dbReference>
<dbReference type="InterPro" id="IPR013083">
    <property type="entry name" value="Znf_RING/FYVE/PHD"/>
</dbReference>
<dbReference type="SUPFAM" id="SSF63748">
    <property type="entry name" value="Tudor/PWWP/MBT"/>
    <property type="match status" value="1"/>
</dbReference>
<evidence type="ECO:0000256" key="1">
    <source>
        <dbReference type="ARBA" id="ARBA00004123"/>
    </source>
</evidence>
<dbReference type="CDD" id="cd05839">
    <property type="entry name" value="PWWP_BRPF"/>
    <property type="match status" value="1"/>
</dbReference>
<dbReference type="InterPro" id="IPR011011">
    <property type="entry name" value="Znf_FYVE_PHD"/>
</dbReference>
<evidence type="ECO:0000256" key="2">
    <source>
        <dbReference type="ARBA" id="ARBA00022723"/>
    </source>
</evidence>
<keyword evidence="6 8" id="KW-0103">Bromodomain</keyword>
<dbReference type="SUPFAM" id="SSF47370">
    <property type="entry name" value="Bromodomain"/>
    <property type="match status" value="1"/>
</dbReference>
<feature type="compositionally biased region" description="Polar residues" evidence="10">
    <location>
        <begin position="43"/>
        <end position="56"/>
    </location>
</feature>
<dbReference type="PROSITE" id="PS50014">
    <property type="entry name" value="BROMODOMAIN_2"/>
    <property type="match status" value="1"/>
</dbReference>
<feature type="compositionally biased region" description="Low complexity" evidence="10">
    <location>
        <begin position="783"/>
        <end position="794"/>
    </location>
</feature>
<dbReference type="SUPFAM" id="SSF57903">
    <property type="entry name" value="FYVE/PHD zinc finger"/>
    <property type="match status" value="2"/>
</dbReference>
<organism evidence="14 15">
    <name type="scientific">Hypsibius exemplaris</name>
    <name type="common">Freshwater tardigrade</name>
    <dbReference type="NCBI Taxonomy" id="2072580"/>
    <lineage>
        <taxon>Eukaryota</taxon>
        <taxon>Metazoa</taxon>
        <taxon>Ecdysozoa</taxon>
        <taxon>Tardigrada</taxon>
        <taxon>Eutardigrada</taxon>
        <taxon>Parachela</taxon>
        <taxon>Hypsibioidea</taxon>
        <taxon>Hypsibiidae</taxon>
        <taxon>Hypsibius</taxon>
    </lineage>
</organism>
<evidence type="ECO:0000256" key="6">
    <source>
        <dbReference type="ARBA" id="ARBA00023117"/>
    </source>
</evidence>
<dbReference type="Pfam" id="PF13831">
    <property type="entry name" value="PHD_2"/>
    <property type="match status" value="1"/>
</dbReference>
<keyword evidence="7" id="KW-0539">Nucleus</keyword>
<feature type="region of interest" description="Disordered" evidence="10">
    <location>
        <begin position="717"/>
        <end position="870"/>
    </location>
</feature>
<evidence type="ECO:0000256" key="5">
    <source>
        <dbReference type="ARBA" id="ARBA00022833"/>
    </source>
</evidence>
<evidence type="ECO:0000256" key="7">
    <source>
        <dbReference type="ARBA" id="ARBA00023242"/>
    </source>
</evidence>
<evidence type="ECO:0000256" key="3">
    <source>
        <dbReference type="ARBA" id="ARBA00022737"/>
    </source>
</evidence>
<keyword evidence="3" id="KW-0677">Repeat</keyword>
<dbReference type="AlphaFoldDB" id="A0A1W0X9S4"/>
<gene>
    <name evidence="14" type="ORF">BV898_01818</name>
</gene>
<feature type="region of interest" description="Disordered" evidence="10">
    <location>
        <begin position="460"/>
        <end position="486"/>
    </location>
</feature>
<feature type="compositionally biased region" description="Polar residues" evidence="10">
    <location>
        <begin position="1074"/>
        <end position="1083"/>
    </location>
</feature>
<evidence type="ECO:0000256" key="10">
    <source>
        <dbReference type="SAM" id="MobiDB-lite"/>
    </source>
</evidence>
<dbReference type="InterPro" id="IPR050701">
    <property type="entry name" value="Histone_Mod_Regulator"/>
</dbReference>
<dbReference type="PROSITE" id="PS50016">
    <property type="entry name" value="ZF_PHD_2"/>
    <property type="match status" value="1"/>
</dbReference>
<evidence type="ECO:0000313" key="14">
    <source>
        <dbReference type="EMBL" id="OQV24277.1"/>
    </source>
</evidence>
<dbReference type="GO" id="GO:0008270">
    <property type="term" value="F:zinc ion binding"/>
    <property type="evidence" value="ECO:0007669"/>
    <property type="project" value="UniProtKB-KW"/>
</dbReference>
<keyword evidence="4 9" id="KW-0863">Zinc-finger</keyword>
<evidence type="ECO:0000259" key="12">
    <source>
        <dbReference type="PROSITE" id="PS50016"/>
    </source>
</evidence>
<dbReference type="InterPro" id="IPR000313">
    <property type="entry name" value="PWWP_dom"/>
</dbReference>
<dbReference type="InterPro" id="IPR019787">
    <property type="entry name" value="Znf_PHD-finger"/>
</dbReference>
<evidence type="ECO:0000259" key="11">
    <source>
        <dbReference type="PROSITE" id="PS50014"/>
    </source>
</evidence>
<dbReference type="InterPro" id="IPR036427">
    <property type="entry name" value="Bromodomain-like_sf"/>
</dbReference>
<dbReference type="GO" id="GO:0005634">
    <property type="term" value="C:nucleus"/>
    <property type="evidence" value="ECO:0007669"/>
    <property type="project" value="UniProtKB-SubCell"/>
</dbReference>
<dbReference type="PANTHER" id="PTHR13793">
    <property type="entry name" value="PHD FINGER PROTEINS"/>
    <property type="match status" value="1"/>
</dbReference>
<feature type="compositionally biased region" description="Basic and acidic residues" evidence="10">
    <location>
        <begin position="771"/>
        <end position="781"/>
    </location>
</feature>
<feature type="compositionally biased region" description="Basic residues" evidence="10">
    <location>
        <begin position="77"/>
        <end position="92"/>
    </location>
</feature>
<proteinExistence type="predicted"/>
<keyword evidence="5" id="KW-0862">Zinc</keyword>
<dbReference type="InterPro" id="IPR001487">
    <property type="entry name" value="Bromodomain"/>
</dbReference>
<dbReference type="InterPro" id="IPR001965">
    <property type="entry name" value="Znf_PHD"/>
</dbReference>
<dbReference type="PROSITE" id="PS01359">
    <property type="entry name" value="ZF_PHD_1"/>
    <property type="match status" value="1"/>
</dbReference>
<evidence type="ECO:0000259" key="13">
    <source>
        <dbReference type="PROSITE" id="PS51805"/>
    </source>
</evidence>
<dbReference type="PANTHER" id="PTHR13793:SF107">
    <property type="entry name" value="BROMODOMAIN-CONTAINING PROTEIN HOMOLOG"/>
    <property type="match status" value="1"/>
</dbReference>
<dbReference type="SMART" id="SM00297">
    <property type="entry name" value="BROMO"/>
    <property type="match status" value="1"/>
</dbReference>
<dbReference type="SMART" id="SM00293">
    <property type="entry name" value="PWWP"/>
    <property type="match status" value="1"/>
</dbReference>
<keyword evidence="15" id="KW-1185">Reference proteome</keyword>
<evidence type="ECO:0000256" key="8">
    <source>
        <dbReference type="PROSITE-ProRule" id="PRU00035"/>
    </source>
</evidence>
<dbReference type="OrthoDB" id="20839at2759"/>
<feature type="compositionally biased region" description="Basic residues" evidence="10">
    <location>
        <begin position="153"/>
        <end position="169"/>
    </location>
</feature>
<dbReference type="Proteomes" id="UP000192578">
    <property type="component" value="Unassembled WGS sequence"/>
</dbReference>
<dbReference type="Pfam" id="PF00855">
    <property type="entry name" value="PWWP"/>
    <property type="match status" value="1"/>
</dbReference>
<feature type="domain" description="PHD-type" evidence="13">
    <location>
        <begin position="315"/>
        <end position="451"/>
    </location>
</feature>
<evidence type="ECO:0000256" key="4">
    <source>
        <dbReference type="ARBA" id="ARBA00022771"/>
    </source>
</evidence>
<protein>
    <submittedName>
        <fullName evidence="14">Bromodomain and PHD finger-containing protein 3</fullName>
    </submittedName>
</protein>
<dbReference type="InterPro" id="IPR019786">
    <property type="entry name" value="Zinc_finger_PHD-type_CS"/>
</dbReference>
<feature type="compositionally biased region" description="Polar residues" evidence="10">
    <location>
        <begin position="470"/>
        <end position="480"/>
    </location>
</feature>
<evidence type="ECO:0000313" key="15">
    <source>
        <dbReference type="Proteomes" id="UP000192578"/>
    </source>
</evidence>
<feature type="compositionally biased region" description="Polar residues" evidence="10">
    <location>
        <begin position="717"/>
        <end position="731"/>
    </location>
</feature>
<dbReference type="CDD" id="cd15572">
    <property type="entry name" value="PHD_BRPF"/>
    <property type="match status" value="1"/>
</dbReference>
<comment type="caution">
    <text evidence="14">The sequence shown here is derived from an EMBL/GenBank/DDBJ whole genome shotgun (WGS) entry which is preliminary data.</text>
</comment>
<feature type="region of interest" description="Disordered" evidence="10">
    <location>
        <begin position="43"/>
        <end position="102"/>
    </location>
</feature>
<feature type="domain" description="PHD-type" evidence="12">
    <location>
        <begin position="261"/>
        <end position="311"/>
    </location>
</feature>
<dbReference type="Pfam" id="PF00439">
    <property type="entry name" value="Bromodomain"/>
    <property type="match status" value="1"/>
</dbReference>
<dbReference type="GO" id="GO:0006357">
    <property type="term" value="P:regulation of transcription by RNA polymerase II"/>
    <property type="evidence" value="ECO:0007669"/>
    <property type="project" value="TreeGrafter"/>
</dbReference>
<dbReference type="PRINTS" id="PR00503">
    <property type="entry name" value="BROMODOMAIN"/>
</dbReference>
<feature type="domain" description="Bromo" evidence="11">
    <location>
        <begin position="614"/>
        <end position="685"/>
    </location>
</feature>
<comment type="subcellular location">
    <subcellularLocation>
        <location evidence="1">Nucleus</location>
    </subcellularLocation>
</comment>
<sequence>MHHLCGEESNVNLWPSLSNRLVTLAAAAAAQGARRFDAFSPLASTKSRSTGNSLPTFDTILPEMTPRSAPRSAPRSNGRRKGHGRRWSRRERIKPSEKSASVDYAFSDDAGEPMLSWAQAQQTVKLGPAHAPERFTIAQDINMTSYPSSQHAGHSHHHPKAPKSPKKHVTGVPSAKASYSVVKALQKEVDRVEPPPDAQQESYVCDEEDNEMLKLVNSKKRFKAHGQISTNAFEEAITLLERESIKCRGANTSFTLPVDEDAVCCVCQKGDCDNTNMILFCDMCNLAVHQECYGVPYIPEGQWHCRRCMVSPASTVQCLLCPNSEGALKQTEDGHWAHVICAMYIPKVNFKSTQLLEPVMNIDQIEKSRWNLKCVVCKSQPDYVKGGACIQCEEKSCKTAFHVTCAQKAGYYMDLKPTKEDDEDETLRARQQTIGDTDDAVVGVAYCEKHSKGVREEEALPGRKKAQKKSAVNSVRNSGANKAHTATRMDSCNIAPDKLKQIAVQVKMHKKPELFELILFYWKSKRRHRNGLPLLKRPKGRNAGARAANHEELERQRLMTSSALLRLDKLRTSMEYQLRRDKIDFRRDKLSDVRQGFEVMPAKCVLDHHFERIRALDKDKIFAAPVTEKIAPKYFSIISHPMDFSTISRKLDEAGAYSTFESFEADVNLVVDNCLKYNQPDTVFYKFALNYRKLITPMMEEGRKDYREFVTERTQRSTSIFNMTGNPSTGDLESGSDNAKKSDDDDLLSEISLVGDTEELRRDTTVTLNGDGRRHPREDHPIASTSSSSATCSSPLHSRTIPASPRSRKGAAMLSASSPTGHHLNHHHPDDSNDFDSGPARKKVRSTPADVDETNASSSRVPTPPPVTSLHNAMQLRPAMTAYRNGRLTALASESEPDPPFTSEDSTDHPSDNDQDSDAPAYRLRRKRRFSSTMSSPSRREFILYRMNDFVWVRRPGFPPFPGIIVNDQATKGISVNGHIIPAPPQDVVDSLSLQSDPNSSQRQHLVYFFDGKKPATWAWFTGDKLDLFGLDEKKDEVRLAEATKAHEKRAVKKAYDLAYALMHHSGGGGRQLRSPTIPNGNGSAHAPRALLPPGESDLD</sequence>